<dbReference type="Proteomes" id="UP000053555">
    <property type="component" value="Unassembled WGS sequence"/>
</dbReference>
<organism evidence="3">
    <name type="scientific">Glycine soja</name>
    <name type="common">Wild soybean</name>
    <dbReference type="NCBI Taxonomy" id="3848"/>
    <lineage>
        <taxon>Eukaryota</taxon>
        <taxon>Viridiplantae</taxon>
        <taxon>Streptophyta</taxon>
        <taxon>Embryophyta</taxon>
        <taxon>Tracheophyta</taxon>
        <taxon>Spermatophyta</taxon>
        <taxon>Magnoliopsida</taxon>
        <taxon>eudicotyledons</taxon>
        <taxon>Gunneridae</taxon>
        <taxon>Pentapetalae</taxon>
        <taxon>rosids</taxon>
        <taxon>fabids</taxon>
        <taxon>Fabales</taxon>
        <taxon>Fabaceae</taxon>
        <taxon>Papilionoideae</taxon>
        <taxon>50 kb inversion clade</taxon>
        <taxon>NPAAA clade</taxon>
        <taxon>indigoferoid/millettioid clade</taxon>
        <taxon>Phaseoleae</taxon>
        <taxon>Glycine</taxon>
        <taxon>Glycine subgen. Soja</taxon>
    </lineage>
</organism>
<dbReference type="EMBL" id="QZWG01000004">
    <property type="protein sequence ID" value="RZC16460.1"/>
    <property type="molecule type" value="Genomic_DNA"/>
</dbReference>
<evidence type="ECO:0000313" key="3">
    <source>
        <dbReference type="EMBL" id="KHN37742.1"/>
    </source>
</evidence>
<feature type="chain" id="PRO_5040666598" evidence="2">
    <location>
        <begin position="24"/>
        <end position="68"/>
    </location>
</feature>
<dbReference type="Proteomes" id="UP000289340">
    <property type="component" value="Chromosome 4"/>
</dbReference>
<feature type="signal peptide" evidence="2">
    <location>
        <begin position="1"/>
        <end position="23"/>
    </location>
</feature>
<name>A0A0B2S0X0_GLYSO</name>
<dbReference type="EMBL" id="KN646923">
    <property type="protein sequence ID" value="KHN37742.1"/>
    <property type="molecule type" value="Genomic_DNA"/>
</dbReference>
<evidence type="ECO:0000313" key="4">
    <source>
        <dbReference type="EMBL" id="RZC16460.1"/>
    </source>
</evidence>
<proteinExistence type="predicted"/>
<evidence type="ECO:0000256" key="1">
    <source>
        <dbReference type="SAM" id="MobiDB-lite"/>
    </source>
</evidence>
<keyword evidence="2" id="KW-0732">Signal</keyword>
<sequence length="68" mass="7706">MASLVSFLVLLLATLILMPQGLATYYKPIKKSPVYKPLVYKPKPPVYKPPYMKPPYGKYPPVEDNTHA</sequence>
<feature type="region of interest" description="Disordered" evidence="1">
    <location>
        <begin position="48"/>
        <end position="68"/>
    </location>
</feature>
<gene>
    <name evidence="4" type="ORF">D0Y65_009649</name>
    <name evidence="3" type="ORF">glysoja_049708</name>
</gene>
<dbReference type="SMR" id="A0A0B2S0X0"/>
<reference evidence="4 5" key="2">
    <citation type="submission" date="2018-09" db="EMBL/GenBank/DDBJ databases">
        <title>A high-quality reference genome of wild soybean provides a powerful tool to mine soybean genomes.</title>
        <authorList>
            <person name="Xie M."/>
            <person name="Chung C.Y.L."/>
            <person name="Li M.-W."/>
            <person name="Wong F.-L."/>
            <person name="Chan T.-F."/>
            <person name="Lam H.-M."/>
        </authorList>
    </citation>
    <scope>NUCLEOTIDE SEQUENCE [LARGE SCALE GENOMIC DNA]</scope>
    <source>
        <strain evidence="5">cv. W05</strain>
        <tissue evidence="4">Hypocotyl of etiolated seedlings</tissue>
    </source>
</reference>
<protein>
    <submittedName>
        <fullName evidence="3">Early nodulin-12A</fullName>
    </submittedName>
</protein>
<keyword evidence="5" id="KW-1185">Reference proteome</keyword>
<dbReference type="AlphaFoldDB" id="A0A0B2S0X0"/>
<reference evidence="3" key="1">
    <citation type="submission" date="2014-07" db="EMBL/GenBank/DDBJ databases">
        <title>Identification of a novel salt tolerance gene in wild soybean by whole-genome sequencing.</title>
        <authorList>
            <person name="Lam H.-M."/>
            <person name="Qi X."/>
            <person name="Li M.-W."/>
            <person name="Liu X."/>
            <person name="Xie M."/>
            <person name="Ni M."/>
            <person name="Xu X."/>
        </authorList>
    </citation>
    <scope>NUCLEOTIDE SEQUENCE [LARGE SCALE GENOMIC DNA]</scope>
    <source>
        <tissue evidence="3">Root</tissue>
    </source>
</reference>
<accession>A0A0B2S0X0</accession>
<evidence type="ECO:0000256" key="2">
    <source>
        <dbReference type="SAM" id="SignalP"/>
    </source>
</evidence>
<evidence type="ECO:0000313" key="5">
    <source>
        <dbReference type="Proteomes" id="UP000289340"/>
    </source>
</evidence>